<comment type="caution">
    <text evidence="1">The sequence shown here is derived from an EMBL/GenBank/DDBJ whole genome shotgun (WGS) entry which is preliminary data.</text>
</comment>
<keyword evidence="2" id="KW-1185">Reference proteome</keyword>
<reference evidence="2" key="1">
    <citation type="journal article" date="2016" name="Nat. Commun.">
        <title>The Gonium pectorale genome demonstrates co-option of cell cycle regulation during the evolution of multicellularity.</title>
        <authorList>
            <person name="Hanschen E.R."/>
            <person name="Marriage T.N."/>
            <person name="Ferris P.J."/>
            <person name="Hamaji T."/>
            <person name="Toyoda A."/>
            <person name="Fujiyama A."/>
            <person name="Neme R."/>
            <person name="Noguchi H."/>
            <person name="Minakuchi Y."/>
            <person name="Suzuki M."/>
            <person name="Kawai-Toyooka H."/>
            <person name="Smith D.R."/>
            <person name="Sparks H."/>
            <person name="Anderson J."/>
            <person name="Bakaric R."/>
            <person name="Luria V."/>
            <person name="Karger A."/>
            <person name="Kirschner M.W."/>
            <person name="Durand P.M."/>
            <person name="Michod R.E."/>
            <person name="Nozaki H."/>
            <person name="Olson B.J."/>
        </authorList>
    </citation>
    <scope>NUCLEOTIDE SEQUENCE [LARGE SCALE GENOMIC DNA]</scope>
    <source>
        <strain evidence="2">NIES-2863</strain>
    </source>
</reference>
<sequence>MRAHRRGRSRSRAEAGVVIYAGKLGNVHHFTIEYPDKTSELVSLKELRPRLVVPGAQEPAAAASGTQQAPSVVIDAQLAATASECAALAEVRDLGGALSVFAPGEQTAGLTAVC</sequence>
<name>A0A150FUC4_GONPE</name>
<protein>
    <submittedName>
        <fullName evidence="1">Uncharacterized protein</fullName>
    </submittedName>
</protein>
<gene>
    <name evidence="1" type="ORF">GPECTOR_658g781</name>
</gene>
<proteinExistence type="predicted"/>
<accession>A0A150FUC4</accession>
<dbReference type="Proteomes" id="UP000075714">
    <property type="component" value="Unassembled WGS sequence"/>
</dbReference>
<dbReference type="AlphaFoldDB" id="A0A150FUC4"/>
<dbReference type="EMBL" id="LSYV01000655">
    <property type="protein sequence ID" value="KXZ41199.1"/>
    <property type="molecule type" value="Genomic_DNA"/>
</dbReference>
<evidence type="ECO:0000313" key="1">
    <source>
        <dbReference type="EMBL" id="KXZ41199.1"/>
    </source>
</evidence>
<evidence type="ECO:0000313" key="2">
    <source>
        <dbReference type="Proteomes" id="UP000075714"/>
    </source>
</evidence>
<organism evidence="1 2">
    <name type="scientific">Gonium pectorale</name>
    <name type="common">Green alga</name>
    <dbReference type="NCBI Taxonomy" id="33097"/>
    <lineage>
        <taxon>Eukaryota</taxon>
        <taxon>Viridiplantae</taxon>
        <taxon>Chlorophyta</taxon>
        <taxon>core chlorophytes</taxon>
        <taxon>Chlorophyceae</taxon>
        <taxon>CS clade</taxon>
        <taxon>Chlamydomonadales</taxon>
        <taxon>Volvocaceae</taxon>
        <taxon>Gonium</taxon>
    </lineage>
</organism>